<proteinExistence type="predicted"/>
<dbReference type="EMBL" id="ML119054">
    <property type="protein sequence ID" value="ROT39360.1"/>
    <property type="molecule type" value="Genomic_DNA"/>
</dbReference>
<dbReference type="RefSeq" id="XP_028467166.1">
    <property type="nucleotide sequence ID" value="XM_028614167.1"/>
</dbReference>
<sequence>MRRPPGRQIRHRLSVLTTSTKSRRLLQVKPPQPLSPTPTLRYVQQYAKDPRRILRATEFLALPPPRPKRSTASAAEPTPYFRTSHMYEYARVKILGSCWRSQPSQSSKAKFVAFRSNHSHATGHAPLPTLANSTFGRQPPLQNPGSLIRTWYTSIQKMRKREDQGSTKDPGAKVFMQGPKRYQGVSRTWAAHASLHSTHHTGETVETLLSKVLSYSRRGPVTETRVFGYPMSKTFLDSGKIRWPQKLGIISTKYDVLPPPNSATKEQMSCRDTPYMVEIRCSRTQVAGRRRRRRLKRPAGVPWEPCTISSFTPGHNGGPLTAAGLAVALLVEPRARASDKIHFYLGTSEENTELFSTLGQLDLTLGEDEAFGRQDGSRIFVN</sequence>
<gene>
    <name evidence="1" type="ORF">SODALDRAFT_359251</name>
</gene>
<organism evidence="1 2">
    <name type="scientific">Sodiomyces alkalinus (strain CBS 110278 / VKM F-3762 / F11)</name>
    <name type="common">Alkaliphilic filamentous fungus</name>
    <dbReference type="NCBI Taxonomy" id="1314773"/>
    <lineage>
        <taxon>Eukaryota</taxon>
        <taxon>Fungi</taxon>
        <taxon>Dikarya</taxon>
        <taxon>Ascomycota</taxon>
        <taxon>Pezizomycotina</taxon>
        <taxon>Sordariomycetes</taxon>
        <taxon>Hypocreomycetidae</taxon>
        <taxon>Glomerellales</taxon>
        <taxon>Plectosphaerellaceae</taxon>
        <taxon>Sodiomyces</taxon>
    </lineage>
</organism>
<accession>A0A3N2PXV3</accession>
<reference evidence="1 2" key="1">
    <citation type="journal article" date="2018" name="Mol. Ecol.">
        <title>The obligate alkalophilic soda-lake fungus Sodiomyces alkalinus has shifted to a protein diet.</title>
        <authorList>
            <person name="Grum-Grzhimaylo A.A."/>
            <person name="Falkoski D.L."/>
            <person name="van den Heuvel J."/>
            <person name="Valero-Jimenez C.A."/>
            <person name="Min B."/>
            <person name="Choi I.G."/>
            <person name="Lipzen A."/>
            <person name="Daum C.G."/>
            <person name="Aanen D.K."/>
            <person name="Tsang A."/>
            <person name="Henrissat B."/>
            <person name="Bilanenko E.N."/>
            <person name="de Vries R.P."/>
            <person name="van Kan J.A.L."/>
            <person name="Grigoriev I.V."/>
            <person name="Debets A.J.M."/>
        </authorList>
    </citation>
    <scope>NUCLEOTIDE SEQUENCE [LARGE SCALE GENOMIC DNA]</scope>
    <source>
        <strain evidence="1 2">F11</strain>
    </source>
</reference>
<protein>
    <submittedName>
        <fullName evidence="1">Uncharacterized protein</fullName>
    </submittedName>
</protein>
<keyword evidence="2" id="KW-1185">Reference proteome</keyword>
<evidence type="ECO:0000313" key="2">
    <source>
        <dbReference type="Proteomes" id="UP000272025"/>
    </source>
</evidence>
<evidence type="ECO:0000313" key="1">
    <source>
        <dbReference type="EMBL" id="ROT39360.1"/>
    </source>
</evidence>
<dbReference type="GeneID" id="39582645"/>
<dbReference type="AlphaFoldDB" id="A0A3N2PXV3"/>
<name>A0A3N2PXV3_SODAK</name>
<dbReference type="Proteomes" id="UP000272025">
    <property type="component" value="Unassembled WGS sequence"/>
</dbReference>